<reference evidence="2 3" key="1">
    <citation type="submission" date="2021-05" db="EMBL/GenBank/DDBJ databases">
        <title>Shewanella sp. JM162201.</title>
        <authorList>
            <person name="Xu S."/>
            <person name="Li A."/>
        </authorList>
    </citation>
    <scope>NUCLEOTIDE SEQUENCE [LARGE SCALE GENOMIC DNA]</scope>
    <source>
        <strain evidence="2 3">JM162201</strain>
    </source>
</reference>
<keyword evidence="1" id="KW-0732">Signal</keyword>
<dbReference type="Gene3D" id="3.40.190.10">
    <property type="entry name" value="Periplasmic binding protein-like II"/>
    <property type="match status" value="2"/>
</dbReference>
<protein>
    <submittedName>
        <fullName evidence="2">ABC transporter substrate-binding protein</fullName>
    </submittedName>
</protein>
<name>A0ABS5V856_9GAMM</name>
<evidence type="ECO:0000313" key="2">
    <source>
        <dbReference type="EMBL" id="MBT1446120.1"/>
    </source>
</evidence>
<accession>A0ABS5V856</accession>
<gene>
    <name evidence="2" type="ORF">KJI95_16610</name>
</gene>
<organism evidence="2 3">
    <name type="scientific">Shewanella jiangmenensis</name>
    <dbReference type="NCBI Taxonomy" id="2837387"/>
    <lineage>
        <taxon>Bacteria</taxon>
        <taxon>Pseudomonadati</taxon>
        <taxon>Pseudomonadota</taxon>
        <taxon>Gammaproteobacteria</taxon>
        <taxon>Alteromonadales</taxon>
        <taxon>Shewanellaceae</taxon>
        <taxon>Shewanella</taxon>
    </lineage>
</organism>
<dbReference type="SUPFAM" id="SSF53850">
    <property type="entry name" value="Periplasmic binding protein-like II"/>
    <property type="match status" value="1"/>
</dbReference>
<feature type="signal peptide" evidence="1">
    <location>
        <begin position="1"/>
        <end position="24"/>
    </location>
</feature>
<evidence type="ECO:0000313" key="3">
    <source>
        <dbReference type="Proteomes" id="UP001195903"/>
    </source>
</evidence>
<keyword evidence="3" id="KW-1185">Reference proteome</keyword>
<dbReference type="EMBL" id="JAHEPS010000008">
    <property type="protein sequence ID" value="MBT1446120.1"/>
    <property type="molecule type" value="Genomic_DNA"/>
</dbReference>
<dbReference type="Proteomes" id="UP001195903">
    <property type="component" value="Unassembled WGS sequence"/>
</dbReference>
<comment type="caution">
    <text evidence="2">The sequence shown here is derived from an EMBL/GenBank/DDBJ whole genome shotgun (WGS) entry which is preliminary data.</text>
</comment>
<dbReference type="RefSeq" id="WP_214508318.1">
    <property type="nucleotide sequence ID" value="NZ_JAHEPS010000008.1"/>
</dbReference>
<evidence type="ECO:0000256" key="1">
    <source>
        <dbReference type="SAM" id="SignalP"/>
    </source>
</evidence>
<proteinExistence type="predicted"/>
<sequence length="247" mass="27717">MLTFKRLFVLIFCCLTILVPASHAQAEPVQIRVVTAAWLGYANAEGEGYYFDLLRRAFPAPDWELQVTVVPFARSIQLVKHGKADLVLGLYRGDLAPGLYSAEPVELDKVDVALTPAMARDWHGLDSLAQRKVQAYLAYGFNRLIPEPMYYEETSSLDDMLRNLNDGRIDAVLDYRPGIEAAAGRIGNRQFEILDDVISAEVYFGFADTPFGASLKLHFDQAHRELIDSGEQASMYDRTQRELGLKP</sequence>
<feature type="chain" id="PRO_5045128539" evidence="1">
    <location>
        <begin position="25"/>
        <end position="247"/>
    </location>
</feature>